<keyword evidence="1" id="KW-1133">Transmembrane helix</keyword>
<dbReference type="OrthoDB" id="2221580at2"/>
<evidence type="ECO:0000313" key="2">
    <source>
        <dbReference type="EMBL" id="KXT80339.1"/>
    </source>
</evidence>
<evidence type="ECO:0000313" key="3">
    <source>
        <dbReference type="Proteomes" id="UP000070678"/>
    </source>
</evidence>
<dbReference type="RefSeq" id="WP_061415994.1">
    <property type="nucleotide sequence ID" value="NZ_KQ969522.1"/>
</dbReference>
<dbReference type="Proteomes" id="UP000070678">
    <property type="component" value="Unassembled WGS sequence"/>
</dbReference>
<dbReference type="EMBL" id="LQNX01000066">
    <property type="protein sequence ID" value="KXT80339.1"/>
    <property type="molecule type" value="Genomic_DNA"/>
</dbReference>
<reference evidence="2 3" key="1">
    <citation type="submission" date="2016-01" db="EMBL/GenBank/DDBJ databases">
        <title>Highly variable Streptococcus oralis are common among viridans streptococci isolated from primates.</title>
        <authorList>
            <person name="Denapaite D."/>
            <person name="Rieger M."/>
            <person name="Koendgen S."/>
            <person name="Brueckner R."/>
            <person name="Ochigava I."/>
            <person name="Kappeler P."/>
            <person name="Maetz-Rensing K."/>
            <person name="Leendertz F."/>
            <person name="Hakenbeck R."/>
        </authorList>
    </citation>
    <scope>NUCLEOTIDE SEQUENCE [LARGE SCALE GENOMIC DNA]</scope>
    <source>
        <strain evidence="2 3">DD15</strain>
    </source>
</reference>
<keyword evidence="1" id="KW-0812">Transmembrane</keyword>
<name>A0A139NWF7_STROR</name>
<sequence>MRKDTKMDTHVTRSGYRYYTPTQKKSEVTKPEEEKKWKKGLRWLGKAIWSGIKNLPSVIARAAVLMVATPLMFLLFIFNLIKSLIATAIGWVVFKIVVVLGYAAFWEIYFWITKSGPSADVEKQLDWLMTNFFFPQKVPIYYWWETTIIVVLAVITALSLTFRPTDET</sequence>
<dbReference type="AlphaFoldDB" id="A0A139NWF7"/>
<feature type="transmembrane region" description="Helical" evidence="1">
    <location>
        <begin position="88"/>
        <end position="112"/>
    </location>
</feature>
<evidence type="ECO:0000256" key="1">
    <source>
        <dbReference type="SAM" id="Phobius"/>
    </source>
</evidence>
<organism evidence="2 3">
    <name type="scientific">Streptococcus oralis</name>
    <dbReference type="NCBI Taxonomy" id="1303"/>
    <lineage>
        <taxon>Bacteria</taxon>
        <taxon>Bacillati</taxon>
        <taxon>Bacillota</taxon>
        <taxon>Bacilli</taxon>
        <taxon>Lactobacillales</taxon>
        <taxon>Streptococcaceae</taxon>
        <taxon>Streptococcus</taxon>
    </lineage>
</organism>
<comment type="caution">
    <text evidence="2">The sequence shown here is derived from an EMBL/GenBank/DDBJ whole genome shotgun (WGS) entry which is preliminary data.</text>
</comment>
<feature type="transmembrane region" description="Helical" evidence="1">
    <location>
        <begin position="58"/>
        <end position="81"/>
    </location>
</feature>
<protein>
    <submittedName>
        <fullName evidence="2">Uncharacterized protein</fullName>
    </submittedName>
</protein>
<gene>
    <name evidence="2" type="ORF">SORDD15_01431</name>
</gene>
<feature type="transmembrane region" description="Helical" evidence="1">
    <location>
        <begin position="141"/>
        <end position="162"/>
    </location>
</feature>
<accession>A0A139NWF7</accession>
<dbReference type="PATRIC" id="fig|1303.78.peg.1509"/>
<keyword evidence="1" id="KW-0472">Membrane</keyword>
<proteinExistence type="predicted"/>